<accession>A0A0K0XUU4</accession>
<organism evidence="2 3">
    <name type="scientific">Wenzhouxiangella marina</name>
    <dbReference type="NCBI Taxonomy" id="1579979"/>
    <lineage>
        <taxon>Bacteria</taxon>
        <taxon>Pseudomonadati</taxon>
        <taxon>Pseudomonadota</taxon>
        <taxon>Gammaproteobacteria</taxon>
        <taxon>Chromatiales</taxon>
        <taxon>Wenzhouxiangellaceae</taxon>
        <taxon>Wenzhouxiangella</taxon>
    </lineage>
</organism>
<evidence type="ECO:0000259" key="1">
    <source>
        <dbReference type="SMART" id="SM00418"/>
    </source>
</evidence>
<dbReference type="EMBL" id="CP012154">
    <property type="protein sequence ID" value="AKS41392.1"/>
    <property type="molecule type" value="Genomic_DNA"/>
</dbReference>
<dbReference type="SMART" id="SM00418">
    <property type="entry name" value="HTH_ARSR"/>
    <property type="match status" value="1"/>
</dbReference>
<proteinExistence type="predicted"/>
<dbReference type="InterPro" id="IPR036390">
    <property type="entry name" value="WH_DNA-bd_sf"/>
</dbReference>
<dbReference type="CDD" id="cd05403">
    <property type="entry name" value="NT_KNTase_like"/>
    <property type="match status" value="1"/>
</dbReference>
<dbReference type="InterPro" id="IPR011991">
    <property type="entry name" value="ArsR-like_HTH"/>
</dbReference>
<name>A0A0K0XUU4_9GAMM</name>
<gene>
    <name evidence="2" type="ORF">WM2015_1015</name>
</gene>
<dbReference type="InterPro" id="IPR043519">
    <property type="entry name" value="NT_sf"/>
</dbReference>
<dbReference type="CDD" id="cd00090">
    <property type="entry name" value="HTH_ARSR"/>
    <property type="match status" value="1"/>
</dbReference>
<dbReference type="PATRIC" id="fig|1579979.3.peg.1038"/>
<reference evidence="2 3" key="1">
    <citation type="submission" date="2015-07" db="EMBL/GenBank/DDBJ databases">
        <authorList>
            <person name="Noorani M."/>
        </authorList>
    </citation>
    <scope>NUCLEOTIDE SEQUENCE [LARGE SCALE GENOMIC DNA]</scope>
    <source>
        <strain evidence="2 3">KCTC 42284</strain>
    </source>
</reference>
<dbReference type="STRING" id="1579979.WM2015_1015"/>
<evidence type="ECO:0000313" key="2">
    <source>
        <dbReference type="EMBL" id="AKS41392.1"/>
    </source>
</evidence>
<dbReference type="KEGG" id="wma:WM2015_1015"/>
<dbReference type="Gene3D" id="1.10.10.10">
    <property type="entry name" value="Winged helix-like DNA-binding domain superfamily/Winged helix DNA-binding domain"/>
    <property type="match status" value="1"/>
</dbReference>
<dbReference type="Proteomes" id="UP000066624">
    <property type="component" value="Chromosome"/>
</dbReference>
<sequence length="211" mass="22990">MGTILNKSPPNDAARATGLADALFTKVQQRVLGLLFVHPDRSFYANEVIALANMGTGAVQRELARLQAVGLVTVKRIGRQKHYQANPESPVFHELRGLVLKTVGLADVLSAALEPLKDRISQAFVFGSVAKGQDSAASDIDLMVISDELSYAELFAALEPATEQLDRPINPTVYSRAELGKRLQDHNAFACRVLQGEKIWLIGGEDELQAR</sequence>
<dbReference type="OrthoDB" id="8223306at2"/>
<dbReference type="SUPFAM" id="SSF46785">
    <property type="entry name" value="Winged helix' DNA-binding domain"/>
    <property type="match status" value="1"/>
</dbReference>
<dbReference type="InterPro" id="IPR036388">
    <property type="entry name" value="WH-like_DNA-bd_sf"/>
</dbReference>
<dbReference type="InterPro" id="IPR041633">
    <property type="entry name" value="Polbeta"/>
</dbReference>
<dbReference type="AlphaFoldDB" id="A0A0K0XUU4"/>
<evidence type="ECO:0000313" key="3">
    <source>
        <dbReference type="Proteomes" id="UP000066624"/>
    </source>
</evidence>
<dbReference type="Gene3D" id="3.30.460.10">
    <property type="entry name" value="Beta Polymerase, domain 2"/>
    <property type="match status" value="1"/>
</dbReference>
<feature type="domain" description="HTH arsR-type" evidence="1">
    <location>
        <begin position="18"/>
        <end position="101"/>
    </location>
</feature>
<dbReference type="GO" id="GO:0003700">
    <property type="term" value="F:DNA-binding transcription factor activity"/>
    <property type="evidence" value="ECO:0007669"/>
    <property type="project" value="InterPro"/>
</dbReference>
<protein>
    <submittedName>
        <fullName evidence="2">Transcriptional regulator</fullName>
    </submittedName>
</protein>
<dbReference type="Pfam" id="PF18765">
    <property type="entry name" value="Polbeta"/>
    <property type="match status" value="1"/>
</dbReference>
<dbReference type="SUPFAM" id="SSF81301">
    <property type="entry name" value="Nucleotidyltransferase"/>
    <property type="match status" value="1"/>
</dbReference>
<dbReference type="InterPro" id="IPR001845">
    <property type="entry name" value="HTH_ArsR_DNA-bd_dom"/>
</dbReference>
<keyword evidence="3" id="KW-1185">Reference proteome</keyword>